<dbReference type="NCBIfam" id="TIGR00231">
    <property type="entry name" value="small_GTP"/>
    <property type="match status" value="1"/>
</dbReference>
<evidence type="ECO:0000256" key="5">
    <source>
        <dbReference type="ARBA" id="ARBA00022741"/>
    </source>
</evidence>
<dbReference type="GO" id="GO:0005525">
    <property type="term" value="F:GTP binding"/>
    <property type="evidence" value="ECO:0007669"/>
    <property type="project" value="UniProtKB-KW"/>
</dbReference>
<dbReference type="Pfam" id="PF00025">
    <property type="entry name" value="Arf"/>
    <property type="match status" value="1"/>
</dbReference>
<dbReference type="PRINTS" id="PR00328">
    <property type="entry name" value="SAR1GTPBP"/>
</dbReference>
<evidence type="ECO:0000256" key="14">
    <source>
        <dbReference type="SAM" id="MobiDB-lite"/>
    </source>
</evidence>
<dbReference type="InterPro" id="IPR024156">
    <property type="entry name" value="Small_GTPase_ARF"/>
</dbReference>
<evidence type="ECO:0000256" key="13">
    <source>
        <dbReference type="RuleBase" id="RU003925"/>
    </source>
</evidence>
<keyword evidence="3" id="KW-0813">Transport</keyword>
<dbReference type="SMART" id="SM00177">
    <property type="entry name" value="ARF"/>
    <property type="match status" value="1"/>
</dbReference>
<evidence type="ECO:0000256" key="11">
    <source>
        <dbReference type="PIRSR" id="PIRSR606689-1"/>
    </source>
</evidence>
<evidence type="ECO:0000256" key="3">
    <source>
        <dbReference type="ARBA" id="ARBA00022448"/>
    </source>
</evidence>
<dbReference type="Gramene" id="OQU85606">
    <property type="protein sequence ID" value="OQU85606"/>
    <property type="gene ID" value="SORBI_3004G277800"/>
</dbReference>
<feature type="binding site" evidence="11">
    <location>
        <begin position="21"/>
        <end position="28"/>
    </location>
    <ligand>
        <name>GTP</name>
        <dbReference type="ChEBI" id="CHEBI:37565"/>
    </ligand>
</feature>
<dbReference type="GO" id="GO:0015031">
    <property type="term" value="P:protein transport"/>
    <property type="evidence" value="ECO:0007669"/>
    <property type="project" value="UniProtKB-KW"/>
</dbReference>
<keyword evidence="7" id="KW-0653">Protein transport</keyword>
<keyword evidence="10" id="KW-0449">Lipoprotein</keyword>
<comment type="similarity">
    <text evidence="2 13">Belongs to the small GTPase superfamily. Arf family.</text>
</comment>
<dbReference type="SUPFAM" id="SSF52540">
    <property type="entry name" value="P-loop containing nucleoside triphosphate hydrolases"/>
    <property type="match status" value="1"/>
</dbReference>
<dbReference type="GO" id="GO:0003924">
    <property type="term" value="F:GTPase activity"/>
    <property type="evidence" value="ECO:0007669"/>
    <property type="project" value="InterPro"/>
</dbReference>
<dbReference type="GO" id="GO:0046872">
    <property type="term" value="F:metal ion binding"/>
    <property type="evidence" value="ECO:0007669"/>
    <property type="project" value="UniProtKB-KW"/>
</dbReference>
<evidence type="ECO:0000256" key="12">
    <source>
        <dbReference type="PIRSR" id="PIRSR606689-2"/>
    </source>
</evidence>
<keyword evidence="6" id="KW-0931">ER-Golgi transport</keyword>
<reference evidence="15 16" key="1">
    <citation type="journal article" date="2009" name="Nature">
        <title>The Sorghum bicolor genome and the diversification of grasses.</title>
        <authorList>
            <person name="Paterson A.H."/>
            <person name="Bowers J.E."/>
            <person name="Bruggmann R."/>
            <person name="Dubchak I."/>
            <person name="Grimwood J."/>
            <person name="Gundlach H."/>
            <person name="Haberer G."/>
            <person name="Hellsten U."/>
            <person name="Mitros T."/>
            <person name="Poliakov A."/>
            <person name="Schmutz J."/>
            <person name="Spannagl M."/>
            <person name="Tang H."/>
            <person name="Wang X."/>
            <person name="Wicker T."/>
            <person name="Bharti A.K."/>
            <person name="Chapman J."/>
            <person name="Feltus F.A."/>
            <person name="Gowik U."/>
            <person name="Grigoriev I.V."/>
            <person name="Lyons E."/>
            <person name="Maher C.A."/>
            <person name="Martis M."/>
            <person name="Narechania A."/>
            <person name="Otillar R.P."/>
            <person name="Penning B.W."/>
            <person name="Salamov A.A."/>
            <person name="Wang Y."/>
            <person name="Zhang L."/>
            <person name="Carpita N.C."/>
            <person name="Freeling M."/>
            <person name="Gingle A.R."/>
            <person name="Hash C.T."/>
            <person name="Keller B."/>
            <person name="Klein P."/>
            <person name="Kresovich S."/>
            <person name="McCann M.C."/>
            <person name="Ming R."/>
            <person name="Peterson D.G."/>
            <person name="Mehboob-ur-Rahman"/>
            <person name="Ware D."/>
            <person name="Westhoff P."/>
            <person name="Mayer K.F."/>
            <person name="Messing J."/>
            <person name="Rokhsar D.S."/>
        </authorList>
    </citation>
    <scope>NUCLEOTIDE SEQUENCE [LARGE SCALE GENOMIC DNA]</scope>
    <source>
        <strain evidence="16">cv. BTx623</strain>
    </source>
</reference>
<feature type="compositionally biased region" description="Polar residues" evidence="14">
    <location>
        <begin position="143"/>
        <end position="152"/>
    </location>
</feature>
<evidence type="ECO:0000256" key="2">
    <source>
        <dbReference type="ARBA" id="ARBA00010290"/>
    </source>
</evidence>
<protein>
    <recommendedName>
        <fullName evidence="17">ADP-ribosylation factor</fullName>
    </recommendedName>
</protein>
<keyword evidence="5 11" id="KW-0547">Nucleotide-binding</keyword>
<feature type="compositionally biased region" description="Basic and acidic residues" evidence="14">
    <location>
        <begin position="130"/>
        <end position="141"/>
    </location>
</feature>
<dbReference type="GO" id="GO:0005794">
    <property type="term" value="C:Golgi apparatus"/>
    <property type="evidence" value="ECO:0007669"/>
    <property type="project" value="UniProtKB-SubCell"/>
</dbReference>
<dbReference type="Proteomes" id="UP000000768">
    <property type="component" value="Chromosome 4"/>
</dbReference>
<feature type="region of interest" description="Disordered" evidence="14">
    <location>
        <begin position="128"/>
        <end position="152"/>
    </location>
</feature>
<dbReference type="EMBL" id="CM000763">
    <property type="protein sequence ID" value="OQU85604.1"/>
    <property type="molecule type" value="Genomic_DNA"/>
</dbReference>
<dbReference type="AlphaFoldDB" id="A0A1Z5RPH9"/>
<dbReference type="EMBL" id="CM000763">
    <property type="protein sequence ID" value="OQU85609.1"/>
    <property type="molecule type" value="Genomic_DNA"/>
</dbReference>
<evidence type="ECO:0000256" key="10">
    <source>
        <dbReference type="ARBA" id="ARBA00023288"/>
    </source>
</evidence>
<dbReference type="InterPro" id="IPR027417">
    <property type="entry name" value="P-loop_NTPase"/>
</dbReference>
<dbReference type="Gramene" id="OQU85604">
    <property type="protein sequence ID" value="OQU85604"/>
    <property type="gene ID" value="SORBI_3004G277800"/>
</dbReference>
<evidence type="ECO:0000256" key="6">
    <source>
        <dbReference type="ARBA" id="ARBA00022892"/>
    </source>
</evidence>
<evidence type="ECO:0000256" key="8">
    <source>
        <dbReference type="ARBA" id="ARBA00023034"/>
    </source>
</evidence>
<dbReference type="Gramene" id="OQU85608">
    <property type="protein sequence ID" value="OQU85608"/>
    <property type="gene ID" value="SORBI_3004G277800"/>
</dbReference>
<dbReference type="Gramene" id="OQU85609">
    <property type="protein sequence ID" value="OQU85609"/>
    <property type="gene ID" value="SORBI_3004G277800"/>
</dbReference>
<evidence type="ECO:0000256" key="9">
    <source>
        <dbReference type="ARBA" id="ARBA00023134"/>
    </source>
</evidence>
<feature type="binding site" evidence="12">
    <location>
        <position position="28"/>
    </location>
    <ligand>
        <name>Mg(2+)</name>
        <dbReference type="ChEBI" id="CHEBI:18420"/>
    </ligand>
</feature>
<evidence type="ECO:0000256" key="4">
    <source>
        <dbReference type="ARBA" id="ARBA00022707"/>
    </source>
</evidence>
<dbReference type="GO" id="GO:0016192">
    <property type="term" value="P:vesicle-mediated transport"/>
    <property type="evidence" value="ECO:0007669"/>
    <property type="project" value="UniProtKB-KW"/>
</dbReference>
<evidence type="ECO:0000313" key="15">
    <source>
        <dbReference type="EMBL" id="OQU85608.1"/>
    </source>
</evidence>
<organism evidence="15 16">
    <name type="scientific">Sorghum bicolor</name>
    <name type="common">Sorghum</name>
    <name type="synonym">Sorghum vulgare</name>
    <dbReference type="NCBI Taxonomy" id="4558"/>
    <lineage>
        <taxon>Eukaryota</taxon>
        <taxon>Viridiplantae</taxon>
        <taxon>Streptophyta</taxon>
        <taxon>Embryophyta</taxon>
        <taxon>Tracheophyta</taxon>
        <taxon>Spermatophyta</taxon>
        <taxon>Magnoliopsida</taxon>
        <taxon>Liliopsida</taxon>
        <taxon>Poales</taxon>
        <taxon>Poaceae</taxon>
        <taxon>PACMAD clade</taxon>
        <taxon>Panicoideae</taxon>
        <taxon>Andropogonodae</taxon>
        <taxon>Andropogoneae</taxon>
        <taxon>Sorghinae</taxon>
        <taxon>Sorghum</taxon>
    </lineage>
</organism>
<reference evidence="15" key="2">
    <citation type="submission" date="2017-02" db="EMBL/GenBank/DDBJ databases">
        <title>WGS assembly of Sorghum bicolor.</title>
        <authorList>
            <person name="Paterson A."/>
            <person name="Mullet J."/>
            <person name="Bowers J."/>
            <person name="Bruggmann R."/>
            <person name="Dubchak I."/>
            <person name="Grimwood J."/>
            <person name="Gundlach H."/>
            <person name="Haberer G."/>
            <person name="Hellsten U."/>
            <person name="Mitros T."/>
            <person name="Poliakov A."/>
            <person name="Schmutz J."/>
            <person name="Spannagl M."/>
            <person name="Tang H."/>
            <person name="Wang X."/>
            <person name="Wicker T."/>
            <person name="Bharti A."/>
            <person name="Chapman J."/>
            <person name="Feltus F."/>
            <person name="Gowik U."/>
            <person name="Grigoriev I."/>
            <person name="Lyons E."/>
            <person name="Maher C."/>
            <person name="Martis M."/>
            <person name="Narechania A."/>
            <person name="Otillar R."/>
            <person name="Penning B."/>
            <person name="Salamov A."/>
            <person name="Wang Y."/>
            <person name="Zhang L."/>
            <person name="Carpita N."/>
            <person name="Freeling M."/>
            <person name="Gingle A."/>
            <person name="Hash C."/>
            <person name="Keller B."/>
            <person name="Klein P."/>
            <person name="Kresovich S."/>
            <person name="Mccann M."/>
            <person name="Ming R."/>
            <person name="Peterson D."/>
            <person name="Rahman M."/>
            <person name="Ware D."/>
            <person name="Westhoff P."/>
            <person name="Mayer K."/>
            <person name="Messing J."/>
            <person name="Sims D."/>
            <person name="Jenkins J."/>
            <person name="Shu S."/>
            <person name="Rokhsar D."/>
        </authorList>
    </citation>
    <scope>NUCLEOTIDE SEQUENCE</scope>
</reference>
<dbReference type="InterPro" id="IPR005225">
    <property type="entry name" value="Small_GTP-bd"/>
</dbReference>
<accession>A0A1Z5RPH9</accession>
<name>A0A1Z5RPH9_SORBI</name>
<evidence type="ECO:0000256" key="7">
    <source>
        <dbReference type="ARBA" id="ARBA00022927"/>
    </source>
</evidence>
<gene>
    <name evidence="15" type="ORF">SORBI_3004G277800</name>
</gene>
<dbReference type="EMBL" id="CM000763">
    <property type="protein sequence ID" value="OQU85608.1"/>
    <property type="molecule type" value="Genomic_DNA"/>
</dbReference>
<keyword evidence="12" id="KW-0479">Metal-binding</keyword>
<evidence type="ECO:0000256" key="1">
    <source>
        <dbReference type="ARBA" id="ARBA00004555"/>
    </source>
</evidence>
<dbReference type="InterPro" id="IPR006689">
    <property type="entry name" value="Small_GTPase_ARF/SAR"/>
</dbReference>
<evidence type="ECO:0000313" key="16">
    <source>
        <dbReference type="Proteomes" id="UP000000768"/>
    </source>
</evidence>
<keyword evidence="8" id="KW-0333">Golgi apparatus</keyword>
<evidence type="ECO:0008006" key="17">
    <source>
        <dbReference type="Google" id="ProtNLM"/>
    </source>
</evidence>
<keyword evidence="12" id="KW-0460">Magnesium</keyword>
<comment type="subcellular location">
    <subcellularLocation>
        <location evidence="1">Golgi apparatus</location>
    </subcellularLocation>
</comment>
<dbReference type="GO" id="GO:0016004">
    <property type="term" value="F:phospholipase activator activity"/>
    <property type="evidence" value="ECO:0007669"/>
    <property type="project" value="UniProtKB-ARBA"/>
</dbReference>
<dbReference type="PROSITE" id="PS51417">
    <property type="entry name" value="ARF"/>
    <property type="match status" value="1"/>
</dbReference>
<dbReference type="EMBL" id="CM000763">
    <property type="protein sequence ID" value="OQU85606.1"/>
    <property type="molecule type" value="Genomic_DNA"/>
</dbReference>
<feature type="binding site" evidence="12">
    <location>
        <position position="45"/>
    </location>
    <ligand>
        <name>Mg(2+)</name>
        <dbReference type="ChEBI" id="CHEBI:18420"/>
    </ligand>
</feature>
<feature type="binding site" evidence="11">
    <location>
        <position position="67"/>
    </location>
    <ligand>
        <name>GTP</name>
        <dbReference type="ChEBI" id="CHEBI:37565"/>
    </ligand>
</feature>
<proteinExistence type="inferred from homology"/>
<dbReference type="PANTHER" id="PTHR11711">
    <property type="entry name" value="ADP RIBOSYLATION FACTOR-RELATED"/>
    <property type="match status" value="1"/>
</dbReference>
<keyword evidence="4" id="KW-0519">Myristate</keyword>
<reference evidence="16" key="3">
    <citation type="journal article" date="2018" name="Plant J.">
        <title>The Sorghum bicolor reference genome: improved assembly, gene annotations, a transcriptome atlas, and signatures of genome organization.</title>
        <authorList>
            <person name="McCormick R.F."/>
            <person name="Truong S.K."/>
            <person name="Sreedasyam A."/>
            <person name="Jenkins J."/>
            <person name="Shu S."/>
            <person name="Sims D."/>
            <person name="Kennedy M."/>
            <person name="Amirebrahimi M."/>
            <person name="Weers B.D."/>
            <person name="McKinley B."/>
            <person name="Mattison A."/>
            <person name="Morishige D.T."/>
            <person name="Grimwood J."/>
            <person name="Schmutz J."/>
            <person name="Mullet J.E."/>
        </authorList>
    </citation>
    <scope>NUCLEOTIDE SEQUENCE [LARGE SCALE GENOMIC DNA]</scope>
    <source>
        <strain evidence="16">cv. BTx623</strain>
    </source>
</reference>
<keyword evidence="16" id="KW-1185">Reference proteome</keyword>
<dbReference type="ExpressionAtlas" id="A0A1Z5RPH9">
    <property type="expression patterns" value="baseline and differential"/>
</dbReference>
<dbReference type="FunFam" id="3.40.50.300:FF:003500">
    <property type="entry name" value="ADP-ribosylation factor 1"/>
    <property type="match status" value="1"/>
</dbReference>
<sequence length="152" mass="16712">MGLAMGRLLGWKQEARIVLLGLACAGKTAILHKLKHGHVVTTGPTIGFNTETLEYNGISFSVWDVGGSQGELLRLLLRHYLYAAQGVIFVVDSSDQEWFHQAKDLLNMILNEVGQVQGSRAAFVCNQARPSERHERSRDSRQVGASVTALQP</sequence>
<dbReference type="Gene3D" id="3.40.50.300">
    <property type="entry name" value="P-loop containing nucleotide triphosphate hydrolases"/>
    <property type="match status" value="1"/>
</dbReference>
<keyword evidence="9 11" id="KW-0342">GTP-binding</keyword>